<dbReference type="Proteomes" id="UP001153678">
    <property type="component" value="Unassembled WGS sequence"/>
</dbReference>
<accession>A0A9W4T6H7</accession>
<evidence type="ECO:0000313" key="1">
    <source>
        <dbReference type="EMBL" id="CAI2194136.1"/>
    </source>
</evidence>
<protein>
    <submittedName>
        <fullName evidence="1">17135_t:CDS:1</fullName>
    </submittedName>
</protein>
<proteinExistence type="predicted"/>
<evidence type="ECO:0000313" key="2">
    <source>
        <dbReference type="Proteomes" id="UP001153678"/>
    </source>
</evidence>
<reference evidence="1" key="1">
    <citation type="submission" date="2022-08" db="EMBL/GenBank/DDBJ databases">
        <authorList>
            <person name="Kallberg Y."/>
            <person name="Tangrot J."/>
            <person name="Rosling A."/>
        </authorList>
    </citation>
    <scope>NUCLEOTIDE SEQUENCE</scope>
    <source>
        <strain evidence="1">Wild A</strain>
    </source>
</reference>
<organism evidence="1 2">
    <name type="scientific">Funneliformis geosporum</name>
    <dbReference type="NCBI Taxonomy" id="1117311"/>
    <lineage>
        <taxon>Eukaryota</taxon>
        <taxon>Fungi</taxon>
        <taxon>Fungi incertae sedis</taxon>
        <taxon>Mucoromycota</taxon>
        <taxon>Glomeromycotina</taxon>
        <taxon>Glomeromycetes</taxon>
        <taxon>Glomerales</taxon>
        <taxon>Glomeraceae</taxon>
        <taxon>Funneliformis</taxon>
    </lineage>
</organism>
<dbReference type="EMBL" id="CAMKVN010010494">
    <property type="protein sequence ID" value="CAI2194136.1"/>
    <property type="molecule type" value="Genomic_DNA"/>
</dbReference>
<feature type="non-terminal residue" evidence="1">
    <location>
        <position position="1"/>
    </location>
</feature>
<sequence length="54" mass="6400">MDRPHNPNGVKEFFTTLQNLHLFDACTLKHSNDYVKYLIFMSSSSTYRLRLDFS</sequence>
<name>A0A9W4T6H7_9GLOM</name>
<keyword evidence="2" id="KW-1185">Reference proteome</keyword>
<comment type="caution">
    <text evidence="1">The sequence shown here is derived from an EMBL/GenBank/DDBJ whole genome shotgun (WGS) entry which is preliminary data.</text>
</comment>
<gene>
    <name evidence="1" type="ORF">FWILDA_LOCUS16424</name>
</gene>
<dbReference type="AlphaFoldDB" id="A0A9W4T6H7"/>